<dbReference type="CDD" id="cd00464">
    <property type="entry name" value="SK"/>
    <property type="match status" value="1"/>
</dbReference>
<keyword evidence="3" id="KW-0547">Nucleotide-binding</keyword>
<keyword evidence="3" id="KW-0479">Metal-binding</keyword>
<keyword evidence="3" id="KW-0418">Kinase</keyword>
<evidence type="ECO:0000256" key="3">
    <source>
        <dbReference type="HAMAP-Rule" id="MF_00109"/>
    </source>
</evidence>
<dbReference type="Pfam" id="PF01202">
    <property type="entry name" value="SKI"/>
    <property type="match status" value="1"/>
</dbReference>
<dbReference type="InterPro" id="IPR013708">
    <property type="entry name" value="Shikimate_DH-bd_N"/>
</dbReference>
<comment type="pathway">
    <text evidence="1">Metabolic intermediate biosynthesis; chorismate biosynthesis; chorismate from D-erythrose 4-phosphate and phosphoenolpyruvate: step 4/7.</text>
</comment>
<dbReference type="InterPro" id="IPR022893">
    <property type="entry name" value="Shikimate_DH_fam"/>
</dbReference>
<dbReference type="PANTHER" id="PTHR21089">
    <property type="entry name" value="SHIKIMATE DEHYDROGENASE"/>
    <property type="match status" value="1"/>
</dbReference>
<dbReference type="PRINTS" id="PR01100">
    <property type="entry name" value="SHIKIMTKNASE"/>
</dbReference>
<comment type="catalytic activity">
    <reaction evidence="3">
        <text>shikimate + ATP = 3-phosphoshikimate + ADP + H(+)</text>
        <dbReference type="Rhea" id="RHEA:13121"/>
        <dbReference type="ChEBI" id="CHEBI:15378"/>
        <dbReference type="ChEBI" id="CHEBI:30616"/>
        <dbReference type="ChEBI" id="CHEBI:36208"/>
        <dbReference type="ChEBI" id="CHEBI:145989"/>
        <dbReference type="ChEBI" id="CHEBI:456216"/>
        <dbReference type="EC" id="2.7.1.71"/>
    </reaction>
</comment>
<feature type="binding site" evidence="3">
    <location>
        <position position="331"/>
    </location>
    <ligand>
        <name>substrate</name>
    </ligand>
</feature>
<keyword evidence="6" id="KW-1185">Reference proteome</keyword>
<dbReference type="Gene3D" id="3.40.50.10860">
    <property type="entry name" value="Leucine Dehydrogenase, chain A, domain 1"/>
    <property type="match status" value="1"/>
</dbReference>
<feature type="binding site" evidence="3">
    <location>
        <position position="401"/>
    </location>
    <ligand>
        <name>substrate</name>
    </ligand>
</feature>
<comment type="similarity">
    <text evidence="3">Belongs to the shikimate kinase family.</text>
</comment>
<dbReference type="EC" id="2.7.1.71" evidence="3"/>
<proteinExistence type="inferred from homology"/>
<dbReference type="Pfam" id="PF08501">
    <property type="entry name" value="Shikimate_dh_N"/>
    <property type="match status" value="1"/>
</dbReference>
<sequence length="432" mass="46226">MVSTPAQQPQTATAPFGLLGRKLGHSWSPRIHTTLGSVPYELFEHEPEEVEPFIREGAWRGINVTIPYKRDAARLADERSPRVERLGAANTLVRRPDGTIFAENTDVLGFSLMLQRFCERRLKTTEQALLAGKPALVLGSGGASAAVQAALEDAGARVSVISRSGEDTYQTLVERHADAVLVVNATPVGMYPNCPATPVPEKDLAQLKNLAGVLDVIYNPTRTGIVLAAERLGIPAETGLSMLVAQALRSSELFQGRELDVSLVDQIEAQILSETGNVILIGMPGCGKTTTGKRLARMLGRPFVDIDDAIEASTGESAAHIINTKGEQEFRRVESKVTGEYGARSGLVVACGGGVVTVPANYDLLHQNGTIVFIDRPIAELETIGRPVSAAKGVETLARERMDAYRGWSDVTIASMGSPAGNARAIRDQLGL</sequence>
<dbReference type="Gene3D" id="3.40.50.720">
    <property type="entry name" value="NAD(P)-binding Rossmann-like Domain"/>
    <property type="match status" value="1"/>
</dbReference>
<name>A0ABT1Z9H4_9ACTN</name>
<feature type="domain" description="Shikimate dehydrogenase substrate binding N-terminal" evidence="4">
    <location>
        <begin position="18"/>
        <end position="92"/>
    </location>
</feature>
<protein>
    <recommendedName>
        <fullName evidence="3">Shikimate kinase</fullName>
        <shortName evidence="3">SK</shortName>
        <ecNumber evidence="3">2.7.1.71</ecNumber>
    </recommendedName>
</protein>
<feature type="binding site" evidence="3">
    <location>
        <position position="307"/>
    </location>
    <ligand>
        <name>substrate</name>
    </ligand>
</feature>
<gene>
    <name evidence="3" type="primary">aroK</name>
    <name evidence="5" type="ORF">NVS32_07870</name>
</gene>
<dbReference type="InterPro" id="IPR046346">
    <property type="entry name" value="Aminoacid_DH-like_N_sf"/>
</dbReference>
<keyword evidence="2 3" id="KW-0057">Aromatic amino acid biosynthesis</keyword>
<reference evidence="5 6" key="1">
    <citation type="submission" date="2022-08" db="EMBL/GenBank/DDBJ databases">
        <title>Tractidigestivibacter montrealensis type strain KD21.</title>
        <authorList>
            <person name="Diop K."/>
            <person name="Richard C."/>
            <person name="Routy B."/>
        </authorList>
    </citation>
    <scope>NUCLEOTIDE SEQUENCE [LARGE SCALE GENOMIC DNA]</scope>
    <source>
        <strain evidence="5 6">KD21</strain>
    </source>
</reference>
<keyword evidence="3" id="KW-0460">Magnesium</keyword>
<dbReference type="SUPFAM" id="SSF51735">
    <property type="entry name" value="NAD(P)-binding Rossmann-fold domains"/>
    <property type="match status" value="1"/>
</dbReference>
<dbReference type="InterPro" id="IPR036291">
    <property type="entry name" value="NAD(P)-bd_dom_sf"/>
</dbReference>
<feature type="binding site" evidence="3">
    <location>
        <position position="289"/>
    </location>
    <ligand>
        <name>Mg(2+)</name>
        <dbReference type="ChEBI" id="CHEBI:18420"/>
    </ligand>
</feature>
<dbReference type="InterPro" id="IPR027417">
    <property type="entry name" value="P-loop_NTPase"/>
</dbReference>
<comment type="subunit">
    <text evidence="3">Monomer.</text>
</comment>
<accession>A0ABT1Z9H4</accession>
<dbReference type="RefSeq" id="WP_258499320.1">
    <property type="nucleotide sequence ID" value="NZ_JANSKA010000005.1"/>
</dbReference>
<comment type="caution">
    <text evidence="3">Lacks conserved residue(s) required for the propagation of feature annotation.</text>
</comment>
<dbReference type="EMBL" id="JANSKA010000005">
    <property type="protein sequence ID" value="MCR9036860.1"/>
    <property type="molecule type" value="Genomic_DNA"/>
</dbReference>
<dbReference type="PANTHER" id="PTHR21089:SF1">
    <property type="entry name" value="BIFUNCTIONAL 3-DEHYDROQUINATE DEHYDRATASE_SHIKIMATE DEHYDROGENASE, CHLOROPLASTIC"/>
    <property type="match status" value="1"/>
</dbReference>
<comment type="caution">
    <text evidence="5">The sequence shown here is derived from an EMBL/GenBank/DDBJ whole genome shotgun (WGS) entry which is preliminary data.</text>
</comment>
<dbReference type="SUPFAM" id="SSF53223">
    <property type="entry name" value="Aminoacid dehydrogenase-like, N-terminal domain"/>
    <property type="match status" value="1"/>
</dbReference>
<dbReference type="SUPFAM" id="SSF52540">
    <property type="entry name" value="P-loop containing nucleoside triphosphate hydrolases"/>
    <property type="match status" value="1"/>
</dbReference>
<comment type="subcellular location">
    <subcellularLocation>
        <location evidence="3">Cytoplasm</location>
    </subcellularLocation>
</comment>
<dbReference type="Proteomes" id="UP001204320">
    <property type="component" value="Unassembled WGS sequence"/>
</dbReference>
<comment type="function">
    <text evidence="3">Catalyzes the specific phosphorylation of the 3-hydroxyl group of shikimic acid using ATP as a cosubstrate.</text>
</comment>
<evidence type="ECO:0000256" key="1">
    <source>
        <dbReference type="ARBA" id="ARBA00004871"/>
    </source>
</evidence>
<keyword evidence="3" id="KW-0963">Cytoplasm</keyword>
<keyword evidence="3" id="KW-0808">Transferase</keyword>
<dbReference type="InterPro" id="IPR031322">
    <property type="entry name" value="Shikimate/glucono_kinase"/>
</dbReference>
<comment type="cofactor">
    <cofactor evidence="3">
        <name>Mg(2+)</name>
        <dbReference type="ChEBI" id="CHEBI:18420"/>
    </cofactor>
    <text evidence="3">Binds 1 Mg(2+) ion per subunit.</text>
</comment>
<dbReference type="CDD" id="cd01065">
    <property type="entry name" value="NAD_bind_Shikimate_DH"/>
    <property type="match status" value="1"/>
</dbReference>
<keyword evidence="3" id="KW-0067">ATP-binding</keyword>
<dbReference type="HAMAP" id="MF_00109">
    <property type="entry name" value="Shikimate_kinase"/>
    <property type="match status" value="1"/>
</dbReference>
<dbReference type="Gene3D" id="3.40.50.300">
    <property type="entry name" value="P-loop containing nucleotide triphosphate hydrolases"/>
    <property type="match status" value="1"/>
</dbReference>
<evidence type="ECO:0000313" key="6">
    <source>
        <dbReference type="Proteomes" id="UP001204320"/>
    </source>
</evidence>
<feature type="binding site" evidence="3">
    <location>
        <begin position="285"/>
        <end position="290"/>
    </location>
    <ligand>
        <name>ATP</name>
        <dbReference type="ChEBI" id="CHEBI:30616"/>
    </ligand>
</feature>
<evidence type="ECO:0000313" key="5">
    <source>
        <dbReference type="EMBL" id="MCR9036860.1"/>
    </source>
</evidence>
<feature type="binding site" evidence="3">
    <location>
        <position position="353"/>
    </location>
    <ligand>
        <name>substrate</name>
    </ligand>
</feature>
<evidence type="ECO:0000259" key="4">
    <source>
        <dbReference type="Pfam" id="PF08501"/>
    </source>
</evidence>
<feature type="binding site" evidence="3">
    <location>
        <position position="386"/>
    </location>
    <ligand>
        <name>ATP</name>
        <dbReference type="ChEBI" id="CHEBI:30616"/>
    </ligand>
</feature>
<organism evidence="5 6">
    <name type="scientific">Tractidigestivibacter montrealensis</name>
    <dbReference type="NCBI Taxonomy" id="2972466"/>
    <lineage>
        <taxon>Bacteria</taxon>
        <taxon>Bacillati</taxon>
        <taxon>Actinomycetota</taxon>
        <taxon>Coriobacteriia</taxon>
        <taxon>Coriobacteriales</taxon>
        <taxon>Atopobiaceae</taxon>
        <taxon>Tractidigestivibacter</taxon>
    </lineage>
</organism>
<dbReference type="InterPro" id="IPR000623">
    <property type="entry name" value="Shikimate_kinase/TSH1"/>
</dbReference>
<comment type="pathway">
    <text evidence="3">Metabolic intermediate biosynthesis; chorismate biosynthesis; chorismate from D-erythrose 4-phosphate and phosphoenolpyruvate: step 5/7.</text>
</comment>
<evidence type="ECO:0000256" key="2">
    <source>
        <dbReference type="ARBA" id="ARBA00023141"/>
    </source>
</evidence>
<keyword evidence="3" id="KW-0028">Amino-acid biosynthesis</keyword>